<evidence type="ECO:0000313" key="2">
    <source>
        <dbReference type="EMBL" id="MBY8336613.1"/>
    </source>
</evidence>
<dbReference type="EMBL" id="JAHWXP010000002">
    <property type="protein sequence ID" value="MBY8336613.1"/>
    <property type="molecule type" value="Genomic_DNA"/>
</dbReference>
<keyword evidence="1" id="KW-0812">Transmembrane</keyword>
<gene>
    <name evidence="2" type="ORF">KYN89_06095</name>
</gene>
<organism evidence="2 3">
    <name type="scientific">Alteriqipengyuania abyssalis</name>
    <dbReference type="NCBI Taxonomy" id="2860200"/>
    <lineage>
        <taxon>Bacteria</taxon>
        <taxon>Pseudomonadati</taxon>
        <taxon>Pseudomonadota</taxon>
        <taxon>Alphaproteobacteria</taxon>
        <taxon>Sphingomonadales</taxon>
        <taxon>Erythrobacteraceae</taxon>
        <taxon>Alteriqipengyuania</taxon>
    </lineage>
</organism>
<keyword evidence="1" id="KW-1133">Transmembrane helix</keyword>
<dbReference type="RefSeq" id="WP_222824279.1">
    <property type="nucleotide sequence ID" value="NZ_JAHWXP010000002.1"/>
</dbReference>
<dbReference type="Proteomes" id="UP000759298">
    <property type="component" value="Unassembled WGS sequence"/>
</dbReference>
<keyword evidence="3" id="KW-1185">Reference proteome</keyword>
<protein>
    <submittedName>
        <fullName evidence="2">Uncharacterized protein</fullName>
    </submittedName>
</protein>
<accession>A0ABS7PC40</accession>
<evidence type="ECO:0000313" key="3">
    <source>
        <dbReference type="Proteomes" id="UP000759298"/>
    </source>
</evidence>
<sequence length="126" mass="13507">MATTDTHSAYTASRQGARRRLWPRILLVALLVLASIAAIAFFANRTAINGYAVTGAAYAARVGCSCRYIGGRPIGDCAKDKVAGMELVRLSDDPATKSVTATFPLLASQTATYREGYGCVLEKWED</sequence>
<reference evidence="2 3" key="1">
    <citation type="submission" date="2021-07" db="EMBL/GenBank/DDBJ databases">
        <title>Alteriqipengyuania abyssalis NZ-12B nov, sp.nov isolated from deep sea sponge in pacific ocean.</title>
        <authorList>
            <person name="Tareen S."/>
            <person name="Wink J."/>
        </authorList>
    </citation>
    <scope>NUCLEOTIDE SEQUENCE [LARGE SCALE GENOMIC DNA]</scope>
    <source>
        <strain evidence="2 3">NZ-12B</strain>
    </source>
</reference>
<comment type="caution">
    <text evidence="2">The sequence shown here is derived from an EMBL/GenBank/DDBJ whole genome shotgun (WGS) entry which is preliminary data.</text>
</comment>
<proteinExistence type="predicted"/>
<keyword evidence="1" id="KW-0472">Membrane</keyword>
<evidence type="ECO:0000256" key="1">
    <source>
        <dbReference type="SAM" id="Phobius"/>
    </source>
</evidence>
<name>A0ABS7PC40_9SPHN</name>
<feature type="transmembrane region" description="Helical" evidence="1">
    <location>
        <begin position="21"/>
        <end position="43"/>
    </location>
</feature>